<accession>A0ABV9GZ48</accession>
<keyword evidence="2" id="KW-1185">Reference proteome</keyword>
<protein>
    <submittedName>
        <fullName evidence="1">Uncharacterized protein</fullName>
    </submittedName>
</protein>
<dbReference type="Proteomes" id="UP001595967">
    <property type="component" value="Unassembled WGS sequence"/>
</dbReference>
<proteinExistence type="predicted"/>
<comment type="caution">
    <text evidence="1">The sequence shown here is derived from an EMBL/GenBank/DDBJ whole genome shotgun (WGS) entry which is preliminary data.</text>
</comment>
<sequence>MNEKQSARLEALFSAPNALAALLSAYPQRLVTPSDASVFLLSNRKELDAYINPDARARAVDLLTELLLQWSGSPPDSIGIDFDDVSLTPEQKVYLPLDGLRGVEVADPMQLLGQRKDRLFKAPFTLFEEGKNFFVAFTLEPKQVYKKPVPVVKQKAQNNRPPVITLKLGQPLPYISGMRHQPREPRQRVLYSKYSGVFRGGLKTMNWGGLSGWGVNGGLPSLGKRSR</sequence>
<evidence type="ECO:0000313" key="2">
    <source>
        <dbReference type="Proteomes" id="UP001595967"/>
    </source>
</evidence>
<gene>
    <name evidence="1" type="ORF">ACFO3A_14680</name>
</gene>
<dbReference type="EMBL" id="JBHSEW010000017">
    <property type="protein sequence ID" value="MFC4623441.1"/>
    <property type="molecule type" value="Genomic_DNA"/>
</dbReference>
<evidence type="ECO:0000313" key="1">
    <source>
        <dbReference type="EMBL" id="MFC4623441.1"/>
    </source>
</evidence>
<name>A0ABV9GZ48_9BURK</name>
<organism evidence="1 2">
    <name type="scientific">Comamonas nitrativorans</name>
    <dbReference type="NCBI Taxonomy" id="108437"/>
    <lineage>
        <taxon>Bacteria</taxon>
        <taxon>Pseudomonadati</taxon>
        <taxon>Pseudomonadota</taxon>
        <taxon>Betaproteobacteria</taxon>
        <taxon>Burkholderiales</taxon>
        <taxon>Comamonadaceae</taxon>
        <taxon>Comamonas</taxon>
    </lineage>
</organism>
<dbReference type="RefSeq" id="WP_377727900.1">
    <property type="nucleotide sequence ID" value="NZ_JBHSEW010000017.1"/>
</dbReference>
<reference evidence="2" key="1">
    <citation type="journal article" date="2019" name="Int. J. Syst. Evol. Microbiol.">
        <title>The Global Catalogue of Microorganisms (GCM) 10K type strain sequencing project: providing services to taxonomists for standard genome sequencing and annotation.</title>
        <authorList>
            <consortium name="The Broad Institute Genomics Platform"/>
            <consortium name="The Broad Institute Genome Sequencing Center for Infectious Disease"/>
            <person name="Wu L."/>
            <person name="Ma J."/>
        </authorList>
    </citation>
    <scope>NUCLEOTIDE SEQUENCE [LARGE SCALE GENOMIC DNA]</scope>
    <source>
        <strain evidence="2">JCM 11650</strain>
    </source>
</reference>